<feature type="compositionally biased region" description="Basic and acidic residues" evidence="1">
    <location>
        <begin position="76"/>
        <end position="87"/>
    </location>
</feature>
<accession>A0A8D8DNG0</accession>
<evidence type="ECO:0000313" key="2">
    <source>
        <dbReference type="EMBL" id="CAG6514024.1"/>
    </source>
</evidence>
<evidence type="ECO:0000256" key="1">
    <source>
        <dbReference type="SAM" id="MobiDB-lite"/>
    </source>
</evidence>
<sequence>MLTLFRPMYMCFVLSPKILVGLCKNYSKIKEEKYLMIEDCAISQIIQHPLSVVCFTFLFSQNAKIDPQLRNIQQAKKQESERDGEREKKRKKERECTAQPPCTRLTPN</sequence>
<dbReference type="EMBL" id="HBUE01168947">
    <property type="protein sequence ID" value="CAG6514024.1"/>
    <property type="molecule type" value="Transcribed_RNA"/>
</dbReference>
<feature type="region of interest" description="Disordered" evidence="1">
    <location>
        <begin position="73"/>
        <end position="108"/>
    </location>
</feature>
<protein>
    <submittedName>
        <fullName evidence="2">(northern house mosquito) hypothetical protein</fullName>
    </submittedName>
</protein>
<organism evidence="2">
    <name type="scientific">Culex pipiens</name>
    <name type="common">House mosquito</name>
    <dbReference type="NCBI Taxonomy" id="7175"/>
    <lineage>
        <taxon>Eukaryota</taxon>
        <taxon>Metazoa</taxon>
        <taxon>Ecdysozoa</taxon>
        <taxon>Arthropoda</taxon>
        <taxon>Hexapoda</taxon>
        <taxon>Insecta</taxon>
        <taxon>Pterygota</taxon>
        <taxon>Neoptera</taxon>
        <taxon>Endopterygota</taxon>
        <taxon>Diptera</taxon>
        <taxon>Nematocera</taxon>
        <taxon>Culicoidea</taxon>
        <taxon>Culicidae</taxon>
        <taxon>Culicinae</taxon>
        <taxon>Culicini</taxon>
        <taxon>Culex</taxon>
        <taxon>Culex</taxon>
    </lineage>
</organism>
<reference evidence="2" key="1">
    <citation type="submission" date="2021-05" db="EMBL/GenBank/DDBJ databases">
        <authorList>
            <person name="Alioto T."/>
            <person name="Alioto T."/>
            <person name="Gomez Garrido J."/>
        </authorList>
    </citation>
    <scope>NUCLEOTIDE SEQUENCE</scope>
</reference>
<name>A0A8D8DNG0_CULPI</name>
<dbReference type="AlphaFoldDB" id="A0A8D8DNG0"/>
<dbReference type="EMBL" id="HBUE01274311">
    <property type="protein sequence ID" value="CAG6565505.1"/>
    <property type="molecule type" value="Transcribed_RNA"/>
</dbReference>
<proteinExistence type="predicted"/>